<organism evidence="1 2">
    <name type="scientific">Petrocella atlantisensis</name>
    <dbReference type="NCBI Taxonomy" id="2173034"/>
    <lineage>
        <taxon>Bacteria</taxon>
        <taxon>Bacillati</taxon>
        <taxon>Bacillota</taxon>
        <taxon>Clostridia</taxon>
        <taxon>Lachnospirales</taxon>
        <taxon>Vallitaleaceae</taxon>
        <taxon>Petrocella</taxon>
    </lineage>
</organism>
<keyword evidence="2" id="KW-1185">Reference proteome</keyword>
<reference evidence="1 2" key="1">
    <citation type="submission" date="2018-09" db="EMBL/GenBank/DDBJ databases">
        <authorList>
            <person name="Postec A."/>
        </authorList>
    </citation>
    <scope>NUCLEOTIDE SEQUENCE [LARGE SCALE GENOMIC DNA]</scope>
    <source>
        <strain evidence="1">70B-A</strain>
    </source>
</reference>
<evidence type="ECO:0000313" key="1">
    <source>
        <dbReference type="EMBL" id="VDN47049.1"/>
    </source>
</evidence>
<dbReference type="Proteomes" id="UP000279029">
    <property type="component" value="Chromosome"/>
</dbReference>
<proteinExistence type="predicted"/>
<evidence type="ECO:0000313" key="2">
    <source>
        <dbReference type="Proteomes" id="UP000279029"/>
    </source>
</evidence>
<name>A0A3P7S2R3_9FIRM</name>
<gene>
    <name evidence="1" type="ORF">PATL70BA_1173</name>
</gene>
<accession>A0A3P7S2R3</accession>
<sequence length="43" mass="5157">MIRKLLNNVDDIMNMVYNIVNKPVYLLGKLLKYMFSNNFITVY</sequence>
<dbReference type="KEGG" id="cbar:PATL70BA_1173"/>
<dbReference type="AlphaFoldDB" id="A0A3P7S2R3"/>
<protein>
    <submittedName>
        <fullName evidence="1">Uncharacterized protein</fullName>
    </submittedName>
</protein>
<dbReference type="EMBL" id="LR130778">
    <property type="protein sequence ID" value="VDN47049.1"/>
    <property type="molecule type" value="Genomic_DNA"/>
</dbReference>